<dbReference type="EMBL" id="JAPUFD010000025">
    <property type="protein sequence ID" value="MDI1493292.1"/>
    <property type="molecule type" value="Genomic_DNA"/>
</dbReference>
<reference evidence="10" key="1">
    <citation type="journal article" date="2023" name="Genome Biol. Evol.">
        <title>First Whole Genome Sequence and Flow Cytometry Genome Size Data for the Lichen-Forming Fungus Ramalina farinacea (Ascomycota).</title>
        <authorList>
            <person name="Llewellyn T."/>
            <person name="Mian S."/>
            <person name="Hill R."/>
            <person name="Leitch I.J."/>
            <person name="Gaya E."/>
        </authorList>
    </citation>
    <scope>NUCLEOTIDE SEQUENCE</scope>
    <source>
        <strain evidence="10">LIQ254RAFAR</strain>
    </source>
</reference>
<dbReference type="GO" id="GO:0003755">
    <property type="term" value="F:peptidyl-prolyl cis-trans isomerase activity"/>
    <property type="evidence" value="ECO:0007669"/>
    <property type="project" value="UniProtKB-KW"/>
</dbReference>
<feature type="region of interest" description="Disordered" evidence="8">
    <location>
        <begin position="1"/>
        <end position="85"/>
    </location>
</feature>
<feature type="region of interest" description="Disordered" evidence="8">
    <location>
        <begin position="136"/>
        <end position="171"/>
    </location>
</feature>
<evidence type="ECO:0000313" key="11">
    <source>
        <dbReference type="Proteomes" id="UP001161017"/>
    </source>
</evidence>
<dbReference type="PRINTS" id="PR00153">
    <property type="entry name" value="CSAPPISMRASE"/>
</dbReference>
<sequence length="851" mass="93115">MDYLGEEPYNSPPTQAPLHPQHHLDQPLTLTAGPDPQTPCNQTPSNPSVEHSTLQPYTPEPTLTDAANPSDPYNGMPPPPQLTYPDLQSLMTACQTHGRAHGYACVTSSNNYKRGIAYVRCDRGGEYVNHWNVTPETRDKHTGHGPSGDLSQHPSLRQLPEEAVEAAKRAFEEGRSPKDVLEVLRVWNPVVTAQDVYNLKAKINRKDGAGNGGGTAEKGTLSNRTGKKRSVAAKATGDAAGEGDGTVDPALRAQDAFGHLTAAVAQMQDTAQVTKRSREAYEGDDVKQNQVDANGNEDSKGLTVFKTTEDGLLNMQSGTSSDDDFGPALPSDAPKKKKRKLPYEKLYISALPASARYSRSLMHKDQLSFVTVTPLTDFLITSSVDGVVKFWKKAAEGIESVKEFRAHTGEIRSVSVSQDGRSFATAGADKTIKIFDVITFDLLSILQLTNVPRSICWVHRRGASLPLLAVSIDDSPKIQIFDGRGESQEALHTIDKLHRSSVRSIAYNNQYDCAISADDNGMIEYWQPHSNYEKPDNVFNYKSSTDLFAFKKAKSLPTSLTISPSGSQFSTFSLPDRKVRVFDFSSGKLYRTYDESLTTITEMQQAGTSLTKLEDVEFGRRLATERDLDNPQLASRVNVIFDESSNFVLYGSLHGIKVLNTLTNRVVRVYGDTEPFRALNLSLYQGAPQQKSITTVPMAASSNPLLQEAEERDPLLICTAVGKPRFYLFSNETDISKSSRDIQNEKPTNLHPGALQHAKKQAETGTQAAMHTTMGDITLRLFPAAAPKAVENFVTHARRGYYNHTLFHRVIKKFMIQGGDPLGDGTGGSPSGAGSSRTSSAARSSMISPSR</sequence>
<keyword evidence="7" id="KW-0853">WD repeat</keyword>
<keyword evidence="3" id="KW-0697">Rotamase</keyword>
<feature type="compositionally biased region" description="Gly residues" evidence="8">
    <location>
        <begin position="821"/>
        <end position="831"/>
    </location>
</feature>
<evidence type="ECO:0000256" key="6">
    <source>
        <dbReference type="ARBA" id="ARBA00040798"/>
    </source>
</evidence>
<feature type="repeat" description="WD" evidence="7">
    <location>
        <begin position="404"/>
        <end position="437"/>
    </location>
</feature>
<dbReference type="Proteomes" id="UP001161017">
    <property type="component" value="Unassembled WGS sequence"/>
</dbReference>
<evidence type="ECO:0000256" key="7">
    <source>
        <dbReference type="PROSITE-ProRule" id="PRU00221"/>
    </source>
</evidence>
<feature type="compositionally biased region" description="Basic and acidic residues" evidence="8">
    <location>
        <begin position="276"/>
        <end position="287"/>
    </location>
</feature>
<dbReference type="Gene3D" id="2.40.100.10">
    <property type="entry name" value="Cyclophilin-like"/>
    <property type="match status" value="1"/>
</dbReference>
<feature type="domain" description="PPIase cyclophilin-type" evidence="9">
    <location>
        <begin position="771"/>
        <end position="851"/>
    </location>
</feature>
<feature type="compositionally biased region" description="Polar residues" evidence="8">
    <location>
        <begin position="38"/>
        <end position="56"/>
    </location>
</feature>
<dbReference type="InterPro" id="IPR044666">
    <property type="entry name" value="Cyclophilin_A-like"/>
</dbReference>
<dbReference type="SUPFAM" id="SSF50891">
    <property type="entry name" value="Cyclophilin-like"/>
    <property type="match status" value="1"/>
</dbReference>
<feature type="region of interest" description="Disordered" evidence="8">
    <location>
        <begin position="274"/>
        <end position="337"/>
    </location>
</feature>
<comment type="catalytic activity">
    <reaction evidence="1">
        <text>[protein]-peptidylproline (omega=180) = [protein]-peptidylproline (omega=0)</text>
        <dbReference type="Rhea" id="RHEA:16237"/>
        <dbReference type="Rhea" id="RHEA-COMP:10747"/>
        <dbReference type="Rhea" id="RHEA-COMP:10748"/>
        <dbReference type="ChEBI" id="CHEBI:83833"/>
        <dbReference type="ChEBI" id="CHEBI:83834"/>
        <dbReference type="EC" id="5.2.1.8"/>
    </reaction>
</comment>
<evidence type="ECO:0000259" key="9">
    <source>
        <dbReference type="PROSITE" id="PS50072"/>
    </source>
</evidence>
<feature type="region of interest" description="Disordered" evidence="8">
    <location>
        <begin position="205"/>
        <end position="246"/>
    </location>
</feature>
<dbReference type="SUPFAM" id="SSF50978">
    <property type="entry name" value="WD40 repeat-like"/>
    <property type="match status" value="1"/>
</dbReference>
<evidence type="ECO:0000256" key="3">
    <source>
        <dbReference type="ARBA" id="ARBA00023110"/>
    </source>
</evidence>
<dbReference type="AlphaFoldDB" id="A0AA43U280"/>
<dbReference type="InterPro" id="IPR020892">
    <property type="entry name" value="Cyclophilin-type_PPIase_CS"/>
</dbReference>
<evidence type="ECO:0000256" key="4">
    <source>
        <dbReference type="ARBA" id="ARBA00023235"/>
    </source>
</evidence>
<dbReference type="EC" id="5.2.1.8" evidence="2"/>
<name>A0AA43U280_9LECA</name>
<keyword evidence="11" id="KW-1185">Reference proteome</keyword>
<dbReference type="InterPro" id="IPR001680">
    <property type="entry name" value="WD40_rpt"/>
</dbReference>
<dbReference type="Pfam" id="PF00160">
    <property type="entry name" value="Pro_isomerase"/>
    <property type="match status" value="1"/>
</dbReference>
<dbReference type="PROSITE" id="PS00170">
    <property type="entry name" value="CSA_PPIASE_1"/>
    <property type="match status" value="1"/>
</dbReference>
<dbReference type="Gene3D" id="2.130.10.10">
    <property type="entry name" value="YVTN repeat-like/Quinoprotein amine dehydrogenase"/>
    <property type="match status" value="1"/>
</dbReference>
<evidence type="ECO:0000256" key="2">
    <source>
        <dbReference type="ARBA" id="ARBA00013194"/>
    </source>
</evidence>
<dbReference type="InterPro" id="IPR015943">
    <property type="entry name" value="WD40/YVTN_repeat-like_dom_sf"/>
</dbReference>
<dbReference type="PROSITE" id="PS50072">
    <property type="entry name" value="CSA_PPIASE_2"/>
    <property type="match status" value="1"/>
</dbReference>
<dbReference type="GO" id="GO:0006457">
    <property type="term" value="P:protein folding"/>
    <property type="evidence" value="ECO:0007669"/>
    <property type="project" value="InterPro"/>
</dbReference>
<dbReference type="PROSITE" id="PS50294">
    <property type="entry name" value="WD_REPEATS_REGION"/>
    <property type="match status" value="1"/>
</dbReference>
<dbReference type="InterPro" id="IPR002130">
    <property type="entry name" value="Cyclophilin-type_PPIase_dom"/>
</dbReference>
<evidence type="ECO:0000256" key="1">
    <source>
        <dbReference type="ARBA" id="ARBA00000971"/>
    </source>
</evidence>
<evidence type="ECO:0000313" key="10">
    <source>
        <dbReference type="EMBL" id="MDI1493292.1"/>
    </source>
</evidence>
<keyword evidence="4 10" id="KW-0413">Isomerase</keyword>
<dbReference type="PANTHER" id="PTHR45625">
    <property type="entry name" value="PEPTIDYL-PROLYL CIS-TRANS ISOMERASE-RELATED"/>
    <property type="match status" value="1"/>
</dbReference>
<feature type="repeat" description="WD" evidence="7">
    <location>
        <begin position="360"/>
        <end position="392"/>
    </location>
</feature>
<accession>A0AA43U280</accession>
<dbReference type="FunFam" id="2.130.10.10:FF:000450">
    <property type="entry name" value="Peptidylprolyl isomerase domain and WD-repeat protein 1"/>
    <property type="match status" value="1"/>
</dbReference>
<organism evidence="10 11">
    <name type="scientific">Ramalina farinacea</name>
    <dbReference type="NCBI Taxonomy" id="258253"/>
    <lineage>
        <taxon>Eukaryota</taxon>
        <taxon>Fungi</taxon>
        <taxon>Dikarya</taxon>
        <taxon>Ascomycota</taxon>
        <taxon>Pezizomycotina</taxon>
        <taxon>Lecanoromycetes</taxon>
        <taxon>OSLEUM clade</taxon>
        <taxon>Lecanoromycetidae</taxon>
        <taxon>Lecanorales</taxon>
        <taxon>Lecanorineae</taxon>
        <taxon>Ramalinaceae</taxon>
        <taxon>Ramalina</taxon>
    </lineage>
</organism>
<evidence type="ECO:0000256" key="5">
    <source>
        <dbReference type="ARBA" id="ARBA00029569"/>
    </source>
</evidence>
<dbReference type="PANTHER" id="PTHR45625:SF4">
    <property type="entry name" value="PEPTIDYLPROLYL ISOMERASE DOMAIN AND WD REPEAT-CONTAINING PROTEIN 1"/>
    <property type="match status" value="1"/>
</dbReference>
<proteinExistence type="predicted"/>
<evidence type="ECO:0000256" key="8">
    <source>
        <dbReference type="SAM" id="MobiDB-lite"/>
    </source>
</evidence>
<dbReference type="InterPro" id="IPR036322">
    <property type="entry name" value="WD40_repeat_dom_sf"/>
</dbReference>
<gene>
    <name evidence="10" type="primary">cyp15</name>
    <name evidence="10" type="ORF">OHK93_005080</name>
</gene>
<feature type="compositionally biased region" description="Low complexity" evidence="8">
    <location>
        <begin position="832"/>
        <end position="845"/>
    </location>
</feature>
<protein>
    <recommendedName>
        <fullName evidence="6">Peptidyl-prolyl cis-trans isomerase-like 1</fullName>
        <ecNumber evidence="2">5.2.1.8</ecNumber>
    </recommendedName>
    <alternativeName>
        <fullName evidence="5">Rotamase</fullName>
    </alternativeName>
</protein>
<feature type="region of interest" description="Disordered" evidence="8">
    <location>
        <begin position="821"/>
        <end position="851"/>
    </location>
</feature>
<dbReference type="InterPro" id="IPR029000">
    <property type="entry name" value="Cyclophilin-like_dom_sf"/>
</dbReference>
<comment type="caution">
    <text evidence="10">The sequence shown here is derived from an EMBL/GenBank/DDBJ whole genome shotgun (WGS) entry which is preliminary data.</text>
</comment>
<dbReference type="SMART" id="SM00320">
    <property type="entry name" value="WD40"/>
    <property type="match status" value="4"/>
</dbReference>
<dbReference type="Pfam" id="PF00400">
    <property type="entry name" value="WD40"/>
    <property type="match status" value="1"/>
</dbReference>
<dbReference type="PROSITE" id="PS50082">
    <property type="entry name" value="WD_REPEATS_2"/>
    <property type="match status" value="2"/>
</dbReference>